<dbReference type="Proteomes" id="UP000189703">
    <property type="component" value="Unplaced"/>
</dbReference>
<proteinExistence type="inferred from homology"/>
<evidence type="ECO:0000256" key="19">
    <source>
        <dbReference type="PIRSR" id="PIRSR600823-4"/>
    </source>
</evidence>
<dbReference type="InterPro" id="IPR019793">
    <property type="entry name" value="Peroxidases_heam-ligand_BS"/>
</dbReference>
<evidence type="ECO:0000256" key="2">
    <source>
        <dbReference type="ARBA" id="ARBA00002322"/>
    </source>
</evidence>
<dbReference type="eggNOG" id="ENOG502QQVF">
    <property type="taxonomic scope" value="Eukaryota"/>
</dbReference>
<feature type="disulfide bond" evidence="20">
    <location>
        <begin position="124"/>
        <end position="325"/>
    </location>
</feature>
<dbReference type="InterPro" id="IPR019794">
    <property type="entry name" value="Peroxidases_AS"/>
</dbReference>
<dbReference type="Gene3D" id="1.10.520.10">
    <property type="match status" value="1"/>
</dbReference>
<feature type="binding site" evidence="18">
    <location>
        <position position="92"/>
    </location>
    <ligand>
        <name>Ca(2+)</name>
        <dbReference type="ChEBI" id="CHEBI:29108"/>
        <label>1</label>
    </ligand>
</feature>
<feature type="disulfide bond" evidence="20">
    <location>
        <begin position="72"/>
        <end position="77"/>
    </location>
</feature>
<evidence type="ECO:0000256" key="20">
    <source>
        <dbReference type="PIRSR" id="PIRSR600823-5"/>
    </source>
</evidence>
<name>A0A1U8AUL8_NELNU</name>
<dbReference type="EC" id="1.11.1.7" evidence="4 21"/>
<comment type="catalytic activity">
    <reaction evidence="1 21">
        <text>2 a phenolic donor + H2O2 = 2 a phenolic radical donor + 2 H2O</text>
        <dbReference type="Rhea" id="RHEA:56136"/>
        <dbReference type="ChEBI" id="CHEBI:15377"/>
        <dbReference type="ChEBI" id="CHEBI:16240"/>
        <dbReference type="ChEBI" id="CHEBI:139520"/>
        <dbReference type="ChEBI" id="CHEBI:139521"/>
        <dbReference type="EC" id="1.11.1.7"/>
    </reaction>
</comment>
<feature type="binding site" evidence="18">
    <location>
        <position position="247"/>
    </location>
    <ligand>
        <name>Ca(2+)</name>
        <dbReference type="ChEBI" id="CHEBI:29108"/>
        <label>2</label>
    </ligand>
</feature>
<feature type="binding site" evidence="18">
    <location>
        <position position="197"/>
    </location>
    <ligand>
        <name>Ca(2+)</name>
        <dbReference type="ChEBI" id="CHEBI:29108"/>
        <label>2</label>
    </ligand>
</feature>
<dbReference type="PRINTS" id="PR00461">
    <property type="entry name" value="PLPEROXIDASE"/>
</dbReference>
<reference evidence="23" key="1">
    <citation type="submission" date="2025-08" db="UniProtKB">
        <authorList>
            <consortium name="RefSeq"/>
        </authorList>
    </citation>
    <scope>IDENTIFICATION</scope>
</reference>
<feature type="signal peptide" evidence="21">
    <location>
        <begin position="1"/>
        <end position="21"/>
    </location>
</feature>
<evidence type="ECO:0000256" key="13">
    <source>
        <dbReference type="ARBA" id="ARBA00023157"/>
    </source>
</evidence>
<feature type="active site" description="Proton acceptor" evidence="16">
    <location>
        <position position="70"/>
    </location>
</feature>
<comment type="function">
    <text evidence="2">Removal of H(2)O(2), oxidation of toxic reductants, biosynthesis and degradation of lignin, suberization, auxin catabolism, response to environmental stresses such as wounding, pathogen attack and oxidative stress. These functions might be dependent on each isozyme/isoform in each plant tissue.</text>
</comment>
<organism evidence="22 23">
    <name type="scientific">Nelumbo nucifera</name>
    <name type="common">Sacred lotus</name>
    <dbReference type="NCBI Taxonomy" id="4432"/>
    <lineage>
        <taxon>Eukaryota</taxon>
        <taxon>Viridiplantae</taxon>
        <taxon>Streptophyta</taxon>
        <taxon>Embryophyta</taxon>
        <taxon>Tracheophyta</taxon>
        <taxon>Spermatophyta</taxon>
        <taxon>Magnoliopsida</taxon>
        <taxon>Proteales</taxon>
        <taxon>Nelumbonaceae</taxon>
        <taxon>Nelumbo</taxon>
    </lineage>
</organism>
<feature type="disulfide bond" evidence="20">
    <location>
        <begin position="203"/>
        <end position="235"/>
    </location>
</feature>
<keyword evidence="10 18" id="KW-0106">Calcium</keyword>
<feature type="binding site" description="axial binding residue" evidence="18">
    <location>
        <position position="196"/>
    </location>
    <ligand>
        <name>heme b</name>
        <dbReference type="ChEBI" id="CHEBI:60344"/>
    </ligand>
    <ligandPart>
        <name>Fe</name>
        <dbReference type="ChEBI" id="CHEBI:18248"/>
    </ligandPart>
</feature>
<evidence type="ECO:0000256" key="16">
    <source>
        <dbReference type="PIRSR" id="PIRSR600823-1"/>
    </source>
</evidence>
<evidence type="ECO:0000256" key="6">
    <source>
        <dbReference type="ARBA" id="ARBA00022559"/>
    </source>
</evidence>
<evidence type="ECO:0000256" key="11">
    <source>
        <dbReference type="ARBA" id="ARBA00023002"/>
    </source>
</evidence>
<feature type="chain" id="PRO_5043056680" description="Peroxidase" evidence="21">
    <location>
        <begin position="22"/>
        <end position="330"/>
    </location>
</feature>
<dbReference type="InterPro" id="IPR033905">
    <property type="entry name" value="Secretory_peroxidase"/>
</dbReference>
<evidence type="ECO:0000313" key="23">
    <source>
        <dbReference type="RefSeq" id="XP_010271617.1"/>
    </source>
</evidence>
<comment type="cofactor">
    <cofactor evidence="18 21">
        <name>Ca(2+)</name>
        <dbReference type="ChEBI" id="CHEBI:29108"/>
    </cofactor>
    <text evidence="18 21">Binds 2 calcium ions per subunit.</text>
</comment>
<dbReference type="GO" id="GO:0042744">
    <property type="term" value="P:hydrogen peroxide catabolic process"/>
    <property type="evidence" value="ECO:0007669"/>
    <property type="project" value="UniProtKB-KW"/>
</dbReference>
<keyword evidence="13 20" id="KW-1015">Disulfide bond</keyword>
<keyword evidence="6 21" id="KW-0575">Peroxidase</keyword>
<evidence type="ECO:0000256" key="4">
    <source>
        <dbReference type="ARBA" id="ARBA00012313"/>
    </source>
</evidence>
<dbReference type="GO" id="GO:0020037">
    <property type="term" value="F:heme binding"/>
    <property type="evidence" value="ECO:0007669"/>
    <property type="project" value="UniProtKB-UniRule"/>
</dbReference>
<dbReference type="FunFam" id="1.10.420.10:FF:000008">
    <property type="entry name" value="Peroxidase"/>
    <property type="match status" value="1"/>
</dbReference>
<feature type="binding site" evidence="17">
    <location>
        <position position="166"/>
    </location>
    <ligand>
        <name>substrate</name>
    </ligand>
</feature>
<sequence>MATLRLFQVFLQQLFMVVVLSELAVDGQSLQVGFYRKTCPPAEAIIRNTTTPYILEDPSLAAPLLRVQFHDCFVRGCDGSVLLDSTENNETEKASGPNQSLRGFHVIDAVKAAVEEACPGVVSCADILALVVRDAVFMLKGPFWEVPTGRRDGRVSIDSEITENLPPPSSNITRLKTSFKSKGLSTKDLVVLSGAHTIGRSHCSIFSDRLYNFSGRGDTDPSLDPKYAIKLKKKCKRGDVTTVVELDPGSFKTFNKDYYKVVAEGRGIFQSDAALLDDNETRDYVISQAASAVSSTFLKDFAEAMINLGNIGVITGTEGEIRKRCAFVNF</sequence>
<feature type="site" description="Transition state stabilizer" evidence="19">
    <location>
        <position position="66"/>
    </location>
</feature>
<keyword evidence="9 21" id="KW-0732">Signal</keyword>
<comment type="subcellular location">
    <subcellularLocation>
        <location evidence="21">Secreted</location>
    </subcellularLocation>
</comment>
<dbReference type="GO" id="GO:0006950">
    <property type="term" value="P:response to stress"/>
    <property type="evidence" value="ECO:0000318"/>
    <property type="project" value="GO_Central"/>
</dbReference>
<keyword evidence="12 18" id="KW-0408">Iron</keyword>
<evidence type="ECO:0000256" key="17">
    <source>
        <dbReference type="PIRSR" id="PIRSR600823-2"/>
    </source>
</evidence>
<evidence type="ECO:0000256" key="5">
    <source>
        <dbReference type="ARBA" id="ARBA00022525"/>
    </source>
</evidence>
<keyword evidence="5 21" id="KW-0964">Secreted</keyword>
<dbReference type="SUPFAM" id="SSF48113">
    <property type="entry name" value="Heme-dependent peroxidases"/>
    <property type="match status" value="1"/>
</dbReference>
<evidence type="ECO:0000256" key="18">
    <source>
        <dbReference type="PIRSR" id="PIRSR600823-3"/>
    </source>
</evidence>
<evidence type="ECO:0000256" key="21">
    <source>
        <dbReference type="RuleBase" id="RU362060"/>
    </source>
</evidence>
<evidence type="ECO:0000256" key="8">
    <source>
        <dbReference type="ARBA" id="ARBA00022723"/>
    </source>
</evidence>
<dbReference type="RefSeq" id="XP_010271617.1">
    <property type="nucleotide sequence ID" value="XM_010273315.2"/>
</dbReference>
<dbReference type="GO" id="GO:0140825">
    <property type="term" value="F:lactoperoxidase activity"/>
    <property type="evidence" value="ECO:0007669"/>
    <property type="project" value="UniProtKB-EC"/>
</dbReference>
<dbReference type="GO" id="GO:0046872">
    <property type="term" value="F:metal ion binding"/>
    <property type="evidence" value="ECO:0007669"/>
    <property type="project" value="UniProtKB-UniRule"/>
</dbReference>
<dbReference type="OMA" id="FAEAMIN"/>
<dbReference type="STRING" id="4432.A0A1U8AUL8"/>
<feature type="binding site" evidence="18">
    <location>
        <position position="76"/>
    </location>
    <ligand>
        <name>Ca(2+)</name>
        <dbReference type="ChEBI" id="CHEBI:29108"/>
        <label>1</label>
    </ligand>
</feature>
<feature type="binding site" evidence="18">
    <location>
        <position position="80"/>
    </location>
    <ligand>
        <name>Ca(2+)</name>
        <dbReference type="ChEBI" id="CHEBI:29108"/>
        <label>1</label>
    </ligand>
</feature>
<dbReference type="FunCoup" id="A0A1U8AUL8">
    <property type="interactions" value="170"/>
</dbReference>
<dbReference type="OrthoDB" id="2113341at2759"/>
<dbReference type="GeneID" id="104607639"/>
<feature type="disulfide bond" evidence="20">
    <location>
        <begin position="39"/>
        <end position="118"/>
    </location>
</feature>
<dbReference type="GO" id="GO:0009505">
    <property type="term" value="C:plant-type cell wall"/>
    <property type="evidence" value="ECO:0000318"/>
    <property type="project" value="GO_Central"/>
</dbReference>
<dbReference type="GO" id="GO:0005576">
    <property type="term" value="C:extracellular region"/>
    <property type="evidence" value="ECO:0007669"/>
    <property type="project" value="UniProtKB-SubCell"/>
</dbReference>
<dbReference type="PRINTS" id="PR00458">
    <property type="entry name" value="PEROXIDASE"/>
</dbReference>
<dbReference type="Gene3D" id="1.10.420.10">
    <property type="entry name" value="Peroxidase, domain 2"/>
    <property type="match status" value="1"/>
</dbReference>
<dbReference type="PROSITE" id="PS00436">
    <property type="entry name" value="PEROXIDASE_2"/>
    <property type="match status" value="1"/>
</dbReference>
<feature type="binding site" evidence="18">
    <location>
        <position position="71"/>
    </location>
    <ligand>
        <name>Ca(2+)</name>
        <dbReference type="ChEBI" id="CHEBI:29108"/>
        <label>1</label>
    </ligand>
</feature>
<evidence type="ECO:0000256" key="12">
    <source>
        <dbReference type="ARBA" id="ARBA00023004"/>
    </source>
</evidence>
<gene>
    <name evidence="23" type="primary">LOC104607639</name>
</gene>
<dbReference type="GO" id="GO:0004601">
    <property type="term" value="F:peroxidase activity"/>
    <property type="evidence" value="ECO:0000318"/>
    <property type="project" value="GO_Central"/>
</dbReference>
<keyword evidence="22" id="KW-1185">Reference proteome</keyword>
<dbReference type="CDD" id="cd00693">
    <property type="entry name" value="secretory_peroxidase"/>
    <property type="match status" value="1"/>
</dbReference>
<evidence type="ECO:0000313" key="22">
    <source>
        <dbReference type="Proteomes" id="UP000189703"/>
    </source>
</evidence>
<dbReference type="Pfam" id="PF00141">
    <property type="entry name" value="peroxidase"/>
    <property type="match status" value="1"/>
</dbReference>
<protein>
    <recommendedName>
        <fullName evidence="4 21">Peroxidase</fullName>
        <ecNumber evidence="4 21">1.11.1.7</ecNumber>
    </recommendedName>
</protein>
<dbReference type="InterPro" id="IPR000823">
    <property type="entry name" value="Peroxidase_pln"/>
</dbReference>
<keyword evidence="8 18" id="KW-0479">Metal-binding</keyword>
<accession>A0A1U8AUL8</accession>
<keyword evidence="11 21" id="KW-0560">Oxidoreductase</keyword>
<dbReference type="InterPro" id="IPR010255">
    <property type="entry name" value="Haem_peroxidase_sf"/>
</dbReference>
<keyword evidence="15 21" id="KW-0376">Hydrogen peroxide</keyword>
<dbReference type="AlphaFoldDB" id="A0A1U8AUL8"/>
<comment type="similarity">
    <text evidence="3">Belongs to the peroxidase family. Ascorbate peroxidase subfamily.</text>
</comment>
<dbReference type="GO" id="GO:0006979">
    <property type="term" value="P:response to oxidative stress"/>
    <property type="evidence" value="ECO:0007669"/>
    <property type="project" value="UniProtKB-UniRule"/>
</dbReference>
<dbReference type="KEGG" id="nnu:104607639"/>
<dbReference type="InterPro" id="IPR002016">
    <property type="entry name" value="Haem_peroxidase"/>
</dbReference>
<keyword evidence="7 21" id="KW-0349">Heme</keyword>
<evidence type="ECO:0000256" key="1">
    <source>
        <dbReference type="ARBA" id="ARBA00000189"/>
    </source>
</evidence>
<feature type="binding site" evidence="18">
    <location>
        <position position="74"/>
    </location>
    <ligand>
        <name>Ca(2+)</name>
        <dbReference type="ChEBI" id="CHEBI:29108"/>
        <label>1</label>
    </ligand>
</feature>
<comment type="similarity">
    <text evidence="21">Belongs to the peroxidase family. Classical plant (class III) peroxidase subfamily.</text>
</comment>
<feature type="binding site" evidence="18">
    <location>
        <position position="78"/>
    </location>
    <ligand>
        <name>Ca(2+)</name>
        <dbReference type="ChEBI" id="CHEBI:29108"/>
        <label>1</label>
    </ligand>
</feature>
<evidence type="ECO:0000256" key="7">
    <source>
        <dbReference type="ARBA" id="ARBA00022617"/>
    </source>
</evidence>
<dbReference type="PROSITE" id="PS00435">
    <property type="entry name" value="PEROXIDASE_1"/>
    <property type="match status" value="1"/>
</dbReference>
<comment type="cofactor">
    <cofactor evidence="18 21">
        <name>heme b</name>
        <dbReference type="ChEBI" id="CHEBI:60344"/>
    </cofactor>
    <text evidence="18 21">Binds 1 heme b (iron(II)-protoporphyrin IX) group per subunit.</text>
</comment>
<dbReference type="FunFam" id="1.10.520.10:FF:000001">
    <property type="entry name" value="Peroxidase"/>
    <property type="match status" value="1"/>
</dbReference>
<evidence type="ECO:0000256" key="9">
    <source>
        <dbReference type="ARBA" id="ARBA00022729"/>
    </source>
</evidence>
<dbReference type="PROSITE" id="PS50873">
    <property type="entry name" value="PEROXIDASE_4"/>
    <property type="match status" value="1"/>
</dbReference>
<evidence type="ECO:0000256" key="14">
    <source>
        <dbReference type="ARBA" id="ARBA00023180"/>
    </source>
</evidence>
<keyword evidence="14" id="KW-0325">Glycoprotein</keyword>
<evidence type="ECO:0000256" key="10">
    <source>
        <dbReference type="ARBA" id="ARBA00022837"/>
    </source>
</evidence>
<dbReference type="PANTHER" id="PTHR31235">
    <property type="entry name" value="PEROXIDASE 25-RELATED"/>
    <property type="match status" value="1"/>
</dbReference>
<evidence type="ECO:0000256" key="15">
    <source>
        <dbReference type="ARBA" id="ARBA00023324"/>
    </source>
</evidence>
<evidence type="ECO:0000256" key="3">
    <source>
        <dbReference type="ARBA" id="ARBA00006873"/>
    </source>
</evidence>